<dbReference type="PROSITE" id="PS51257">
    <property type="entry name" value="PROKAR_LIPOPROTEIN"/>
    <property type="match status" value="1"/>
</dbReference>
<dbReference type="InterPro" id="IPR050498">
    <property type="entry name" value="Ycf3"/>
</dbReference>
<dbReference type="AlphaFoldDB" id="T2G825"/>
<dbReference type="PATRIC" id="fig|1121448.10.peg.371"/>
<dbReference type="InterPro" id="IPR011990">
    <property type="entry name" value="TPR-like_helical_dom_sf"/>
</dbReference>
<evidence type="ECO:0000256" key="3">
    <source>
        <dbReference type="PROSITE-ProRule" id="PRU00339"/>
    </source>
</evidence>
<evidence type="ECO:0000256" key="2">
    <source>
        <dbReference type="ARBA" id="ARBA00022803"/>
    </source>
</evidence>
<dbReference type="PANTHER" id="PTHR44858:SF1">
    <property type="entry name" value="UDP-N-ACETYLGLUCOSAMINE--PEPTIDE N-ACETYLGLUCOSAMINYLTRANSFERASE SPINDLY-RELATED"/>
    <property type="match status" value="1"/>
</dbReference>
<dbReference type="InterPro" id="IPR013105">
    <property type="entry name" value="TPR_2"/>
</dbReference>
<proteinExistence type="predicted"/>
<accession>T2G825</accession>
<reference evidence="6" key="2">
    <citation type="submission" date="2013-07" db="EMBL/GenBank/DDBJ databases">
        <authorList>
            <person name="Morais-Silva F.O."/>
            <person name="Rezende A.M."/>
            <person name="Pimentel C."/>
            <person name="Resende D.M."/>
            <person name="Santos C.I."/>
            <person name="Clemente C."/>
            <person name="de Oliveira L.M."/>
            <person name="da Silva S.M."/>
            <person name="Costa D.A."/>
            <person name="Varela-Raposo A."/>
            <person name="Horacio E.C.A."/>
            <person name="Matos M."/>
            <person name="Flores O."/>
            <person name="Ruiz J.C."/>
            <person name="Rodrigues-Pousada C."/>
        </authorList>
    </citation>
    <scope>NUCLEOTIDE SEQUENCE [LARGE SCALE GENOMIC DNA]</scope>
    <source>
        <strain evidence="6">ATCC 19364 / DSM 1382 / NCIMB 9332 / VKM B-1759</strain>
    </source>
</reference>
<feature type="repeat" description="TPR" evidence="3">
    <location>
        <begin position="290"/>
        <end position="323"/>
    </location>
</feature>
<keyword evidence="1" id="KW-0677">Repeat</keyword>
<organism evidence="5 6">
    <name type="scientific">Megalodesulfovibrio gigas (strain ATCC 19364 / DSM 1382 / NCIMB 9332 / VKM B-1759)</name>
    <name type="common">Desulfovibrio gigas</name>
    <dbReference type="NCBI Taxonomy" id="1121448"/>
    <lineage>
        <taxon>Bacteria</taxon>
        <taxon>Pseudomonadati</taxon>
        <taxon>Thermodesulfobacteriota</taxon>
        <taxon>Desulfovibrionia</taxon>
        <taxon>Desulfovibrionales</taxon>
        <taxon>Desulfovibrionaceae</taxon>
        <taxon>Megalodesulfovibrio</taxon>
    </lineage>
</organism>
<evidence type="ECO:0000256" key="4">
    <source>
        <dbReference type="SAM" id="SignalP"/>
    </source>
</evidence>
<gene>
    <name evidence="5" type="ORF">DGI_0370</name>
</gene>
<dbReference type="EMBL" id="CP006585">
    <property type="protein sequence ID" value="AGW12291.1"/>
    <property type="molecule type" value="Genomic_DNA"/>
</dbReference>
<keyword evidence="4" id="KW-0732">Signal</keyword>
<feature type="signal peptide" evidence="4">
    <location>
        <begin position="1"/>
        <end position="34"/>
    </location>
</feature>
<dbReference type="Gene3D" id="1.25.40.10">
    <property type="entry name" value="Tetratricopeptide repeat domain"/>
    <property type="match status" value="3"/>
</dbReference>
<dbReference type="Pfam" id="PF13181">
    <property type="entry name" value="TPR_8"/>
    <property type="match status" value="1"/>
</dbReference>
<sequence length="341" mass="37033">MPARVPCCSKCHCSILLFAAMLLACAPGAARAQAAGPSSLSTKDPLLSSATRAQTAEEKVMTGIESARRGAHEVAVRYFTEALQSGGLSRYDQGMALKARALAWFDRGMMEESLKDFTAAAAILPSDPDVFHNRANIYLKMGRNAEAQADLNNAQDLYFDRGSLWLEKDDLDKAISDFGKAILLDAKDADAYLHRGIALKIKGDLDKAIQDYTKSIDLQPDATAYSNRGNAWLKKGDLIRAKADYDKAESLDPSYPHTYFNRSQLFLQQGDLQSALQDINKALAINTQDAQAYAARGDIYLRLGNAGQAEQEFKKAQAIDPQVILPQSSTGGPPPTLGAIQ</sequence>
<dbReference type="HOGENOM" id="CLU_003728_2_4_7"/>
<dbReference type="PROSITE" id="PS50293">
    <property type="entry name" value="TPR_REGION"/>
    <property type="match status" value="1"/>
</dbReference>
<dbReference type="OrthoDB" id="5458246at2"/>
<evidence type="ECO:0000313" key="5">
    <source>
        <dbReference type="EMBL" id="AGW12291.1"/>
    </source>
</evidence>
<dbReference type="PANTHER" id="PTHR44858">
    <property type="entry name" value="TETRATRICOPEPTIDE REPEAT PROTEIN 6"/>
    <property type="match status" value="1"/>
</dbReference>
<evidence type="ECO:0000256" key="1">
    <source>
        <dbReference type="ARBA" id="ARBA00022737"/>
    </source>
</evidence>
<dbReference type="Pfam" id="PF13432">
    <property type="entry name" value="TPR_16"/>
    <property type="match status" value="2"/>
</dbReference>
<keyword evidence="2 3" id="KW-0802">TPR repeat</keyword>
<dbReference type="Pfam" id="PF07719">
    <property type="entry name" value="TPR_2"/>
    <property type="match status" value="1"/>
</dbReference>
<reference evidence="5 6" key="1">
    <citation type="journal article" date="2013" name="J. Bacteriol.">
        <title>Roles of HynAB and Ech, the only two hydrogenases found in the model sulfate reducer Desulfovibrio gigas.</title>
        <authorList>
            <person name="Morais-Silva F.O."/>
            <person name="Santos C.I."/>
            <person name="Rodrigues R."/>
            <person name="Pereira I.A."/>
            <person name="Rodrigues-Pousada C."/>
        </authorList>
    </citation>
    <scope>NUCLEOTIDE SEQUENCE [LARGE SCALE GENOMIC DNA]</scope>
    <source>
        <strain evidence="6">ATCC 19364 / DSM 1382 / NCIMB 9332 / VKM B-1759</strain>
    </source>
</reference>
<dbReference type="Proteomes" id="UP000016587">
    <property type="component" value="Chromosome"/>
</dbReference>
<evidence type="ECO:0000313" key="6">
    <source>
        <dbReference type="Proteomes" id="UP000016587"/>
    </source>
</evidence>
<dbReference type="Pfam" id="PF00515">
    <property type="entry name" value="TPR_1"/>
    <property type="match status" value="1"/>
</dbReference>
<feature type="chain" id="PRO_5004588215" evidence="4">
    <location>
        <begin position="35"/>
        <end position="341"/>
    </location>
</feature>
<dbReference type="SUPFAM" id="SSF48452">
    <property type="entry name" value="TPR-like"/>
    <property type="match status" value="2"/>
</dbReference>
<dbReference type="PROSITE" id="PS50005">
    <property type="entry name" value="TPR"/>
    <property type="match status" value="4"/>
</dbReference>
<dbReference type="KEGG" id="dgg:DGI_0370"/>
<dbReference type="STRING" id="1121448.DGI_0370"/>
<feature type="repeat" description="TPR" evidence="3">
    <location>
        <begin position="256"/>
        <end position="289"/>
    </location>
</feature>
<name>T2G825_MEGG1</name>
<keyword evidence="6" id="KW-1185">Reference proteome</keyword>
<protein>
    <submittedName>
        <fullName evidence="5">Putative tetratricopeptide protein</fullName>
    </submittedName>
</protein>
<feature type="repeat" description="TPR" evidence="3">
    <location>
        <begin position="189"/>
        <end position="222"/>
    </location>
</feature>
<dbReference type="InterPro" id="IPR019734">
    <property type="entry name" value="TPR_rpt"/>
</dbReference>
<dbReference type="RefSeq" id="WP_021758910.1">
    <property type="nucleotide sequence ID" value="NC_022444.1"/>
</dbReference>
<dbReference type="SMART" id="SM00028">
    <property type="entry name" value="TPR"/>
    <property type="match status" value="6"/>
</dbReference>
<dbReference type="eggNOG" id="COG0457">
    <property type="taxonomic scope" value="Bacteria"/>
</dbReference>
<feature type="repeat" description="TPR" evidence="3">
    <location>
        <begin position="155"/>
        <end position="188"/>
    </location>
</feature>